<dbReference type="AlphaFoldDB" id="A0A8H7QBQ9"/>
<dbReference type="InterPro" id="IPR000629">
    <property type="entry name" value="RNA-helicase_DEAD-box_CS"/>
</dbReference>
<feature type="compositionally biased region" description="Polar residues" evidence="10">
    <location>
        <begin position="680"/>
        <end position="689"/>
    </location>
</feature>
<dbReference type="InterPro" id="IPR014014">
    <property type="entry name" value="RNA_helicase_DEAD_Q_motif"/>
</dbReference>
<feature type="compositionally biased region" description="Gly residues" evidence="10">
    <location>
        <begin position="657"/>
        <end position="677"/>
    </location>
</feature>
<evidence type="ECO:0000256" key="6">
    <source>
        <dbReference type="ARBA" id="ARBA00022840"/>
    </source>
</evidence>
<feature type="domain" description="Helicase ATP-binding" evidence="11">
    <location>
        <begin position="283"/>
        <end position="459"/>
    </location>
</feature>
<dbReference type="FunFam" id="3.40.50.300:FF:000079">
    <property type="entry name" value="probable ATP-dependent RNA helicase DDX17"/>
    <property type="match status" value="1"/>
</dbReference>
<feature type="domain" description="DEAD-box RNA helicase Q" evidence="13">
    <location>
        <begin position="252"/>
        <end position="280"/>
    </location>
</feature>
<dbReference type="SMART" id="SM00490">
    <property type="entry name" value="HELICc"/>
    <property type="match status" value="1"/>
</dbReference>
<dbReference type="GO" id="GO:0005634">
    <property type="term" value="C:nucleus"/>
    <property type="evidence" value="ECO:0007669"/>
    <property type="project" value="UniProtKB-SubCell"/>
</dbReference>
<keyword evidence="6 9" id="KW-0067">ATP-binding</keyword>
<dbReference type="GO" id="GO:0003676">
    <property type="term" value="F:nucleic acid binding"/>
    <property type="evidence" value="ECO:0007669"/>
    <property type="project" value="InterPro"/>
</dbReference>
<dbReference type="EC" id="3.6.4.13" evidence="2"/>
<feature type="compositionally biased region" description="Polar residues" evidence="10">
    <location>
        <begin position="19"/>
        <end position="28"/>
    </location>
</feature>
<dbReference type="Gene3D" id="3.40.50.300">
    <property type="entry name" value="P-loop containing nucleotide triphosphate hydrolases"/>
    <property type="match status" value="2"/>
</dbReference>
<dbReference type="GO" id="GO:0005524">
    <property type="term" value="F:ATP binding"/>
    <property type="evidence" value="ECO:0007669"/>
    <property type="project" value="UniProtKB-KW"/>
</dbReference>
<feature type="region of interest" description="Disordered" evidence="10">
    <location>
        <begin position="636"/>
        <end position="715"/>
    </location>
</feature>
<dbReference type="GO" id="GO:0016787">
    <property type="term" value="F:hydrolase activity"/>
    <property type="evidence" value="ECO:0007669"/>
    <property type="project" value="UniProtKB-KW"/>
</dbReference>
<evidence type="ECO:0000259" key="13">
    <source>
        <dbReference type="PROSITE" id="PS51195"/>
    </source>
</evidence>
<dbReference type="PROSITE" id="PS00039">
    <property type="entry name" value="DEAD_ATP_HELICASE"/>
    <property type="match status" value="1"/>
</dbReference>
<accession>A0A8H7QBQ9</accession>
<feature type="short sequence motif" description="Q motif" evidence="8">
    <location>
        <begin position="252"/>
        <end position="280"/>
    </location>
</feature>
<evidence type="ECO:0000256" key="4">
    <source>
        <dbReference type="ARBA" id="ARBA00022801"/>
    </source>
</evidence>
<dbReference type="GO" id="GO:0003724">
    <property type="term" value="F:RNA helicase activity"/>
    <property type="evidence" value="ECO:0007669"/>
    <property type="project" value="UniProtKB-EC"/>
</dbReference>
<dbReference type="EMBL" id="JAEPRA010000001">
    <property type="protein sequence ID" value="KAG2188758.1"/>
    <property type="molecule type" value="Genomic_DNA"/>
</dbReference>
<dbReference type="Pfam" id="PF00271">
    <property type="entry name" value="Helicase_C"/>
    <property type="match status" value="1"/>
</dbReference>
<reference evidence="14" key="1">
    <citation type="submission" date="2020-12" db="EMBL/GenBank/DDBJ databases">
        <title>Metabolic potential, ecology and presence of endohyphal bacteria is reflected in genomic diversity of Mucoromycotina.</title>
        <authorList>
            <person name="Muszewska A."/>
            <person name="Okrasinska A."/>
            <person name="Steczkiewicz K."/>
            <person name="Drgas O."/>
            <person name="Orlowska M."/>
            <person name="Perlinska-Lenart U."/>
            <person name="Aleksandrzak-Piekarczyk T."/>
            <person name="Szatraj K."/>
            <person name="Zielenkiewicz U."/>
            <person name="Pilsyk S."/>
            <person name="Malc E."/>
            <person name="Mieczkowski P."/>
            <person name="Kruszewska J.S."/>
            <person name="Biernat P."/>
            <person name="Pawlowska J."/>
        </authorList>
    </citation>
    <scope>NUCLEOTIDE SEQUENCE</scope>
    <source>
        <strain evidence="14">WA0000051536</strain>
    </source>
</reference>
<feature type="compositionally biased region" description="Basic and acidic residues" evidence="10">
    <location>
        <begin position="701"/>
        <end position="715"/>
    </location>
</feature>
<dbReference type="InterPro" id="IPR001650">
    <property type="entry name" value="Helicase_C-like"/>
</dbReference>
<dbReference type="SUPFAM" id="SSF52540">
    <property type="entry name" value="P-loop containing nucleoside triphosphate hydrolases"/>
    <property type="match status" value="2"/>
</dbReference>
<evidence type="ECO:0000259" key="11">
    <source>
        <dbReference type="PROSITE" id="PS51192"/>
    </source>
</evidence>
<evidence type="ECO:0000313" key="14">
    <source>
        <dbReference type="EMBL" id="KAG2188758.1"/>
    </source>
</evidence>
<dbReference type="PANTHER" id="PTHR47958">
    <property type="entry name" value="ATP-DEPENDENT RNA HELICASE DBP3"/>
    <property type="match status" value="1"/>
</dbReference>
<sequence>MSQNKQPVKKFAFSLGAKKQQTAPSQNADAKAAVMTSVAANEAKRGSEHTNSNALNKRPRITLDDEDDLLQSAGIPVKEVTEPEEDDPLEAFMADISNKAAAENSEPKLRRDDLEEEDEMESYVNHMKKKGVMVGSNNGIAERDEASGKITKRNNVDSDEEVYSTAAAIDAQQQQQLGTDWDETSTSNVAPVKREIEPLARVNHTEIEYPELEKYFYVEHEEIAALSEEQVQAIRKDLSLHVTGANPAKPCISFGHFGFDEDLMDAIARCGYTEPSGIQRQAIPVALEGRDIIGIAKTGSGKTAAFVLPMLIHIMDQAELVKGDGPIGLVLAPTRELAHQIYIESKKFAKAYGLKVAAVYGGASKMDQFKELRSGTVEILVATPGRLIDMIKMKATNLRRVSYLVLDEADRMFDLGFEPQVRSICDNVRPDRQTLLFSATFQKRVEKLAREVMDEPVRISVGHAGQANEDITQVITVLENESFKWNWLMKQLAGFCAAGSVIIFVSRKAAVDELATNLQQAGFPSGALHGDLMQSEREKVLKDYKQSKFPILVATDVAARGLDIKSVRTVVNFDIARDIDSHVHRIGRTGRAGEKGTAHTLIVSKEDKFASDLVQHLESSGTPVPRELMQVAMNNPRFRKNREGHGGRSGRGRGRGQGRGGRMGTFRGGSGRGGGGHIQQEANNSNKTPLGSRGMMFQKASTREAGAHGLHSVKE</sequence>
<comment type="subcellular location">
    <subcellularLocation>
        <location evidence="1">Nucleus</location>
    </subcellularLocation>
</comment>
<keyword evidence="5 9" id="KW-0347">Helicase</keyword>
<keyword evidence="4 9" id="KW-0378">Hydrolase</keyword>
<dbReference type="CDD" id="cd18787">
    <property type="entry name" value="SF2_C_DEAD"/>
    <property type="match status" value="1"/>
</dbReference>
<dbReference type="Proteomes" id="UP000612746">
    <property type="component" value="Unassembled WGS sequence"/>
</dbReference>
<proteinExistence type="inferred from homology"/>
<dbReference type="SMART" id="SM00487">
    <property type="entry name" value="DEXDc"/>
    <property type="match status" value="1"/>
</dbReference>
<evidence type="ECO:0000256" key="3">
    <source>
        <dbReference type="ARBA" id="ARBA00022741"/>
    </source>
</evidence>
<dbReference type="InterPro" id="IPR011545">
    <property type="entry name" value="DEAD/DEAH_box_helicase_dom"/>
</dbReference>
<evidence type="ECO:0000313" key="15">
    <source>
        <dbReference type="Proteomes" id="UP000612746"/>
    </source>
</evidence>
<keyword evidence="7" id="KW-0539">Nucleus</keyword>
<organism evidence="14 15">
    <name type="scientific">Umbelopsis vinacea</name>
    <dbReference type="NCBI Taxonomy" id="44442"/>
    <lineage>
        <taxon>Eukaryota</taxon>
        <taxon>Fungi</taxon>
        <taxon>Fungi incertae sedis</taxon>
        <taxon>Mucoromycota</taxon>
        <taxon>Mucoromycotina</taxon>
        <taxon>Umbelopsidomycetes</taxon>
        <taxon>Umbelopsidales</taxon>
        <taxon>Umbelopsidaceae</taxon>
        <taxon>Umbelopsis</taxon>
    </lineage>
</organism>
<dbReference type="Pfam" id="PF00270">
    <property type="entry name" value="DEAD"/>
    <property type="match status" value="1"/>
</dbReference>
<comment type="caution">
    <text evidence="14">The sequence shown here is derived from an EMBL/GenBank/DDBJ whole genome shotgun (WGS) entry which is preliminary data.</text>
</comment>
<evidence type="ECO:0000256" key="10">
    <source>
        <dbReference type="SAM" id="MobiDB-lite"/>
    </source>
</evidence>
<gene>
    <name evidence="14" type="ORF">INT44_003897</name>
</gene>
<dbReference type="OrthoDB" id="196131at2759"/>
<evidence type="ECO:0000259" key="12">
    <source>
        <dbReference type="PROSITE" id="PS51194"/>
    </source>
</evidence>
<dbReference type="InterPro" id="IPR027417">
    <property type="entry name" value="P-loop_NTPase"/>
</dbReference>
<feature type="region of interest" description="Disordered" evidence="10">
    <location>
        <begin position="1"/>
        <end position="119"/>
    </location>
</feature>
<evidence type="ECO:0000256" key="2">
    <source>
        <dbReference type="ARBA" id="ARBA00012552"/>
    </source>
</evidence>
<comment type="similarity">
    <text evidence="9">Belongs to the DEAD box helicase family.</text>
</comment>
<evidence type="ECO:0000256" key="1">
    <source>
        <dbReference type="ARBA" id="ARBA00004123"/>
    </source>
</evidence>
<dbReference type="PROSITE" id="PS51195">
    <property type="entry name" value="Q_MOTIF"/>
    <property type="match status" value="1"/>
</dbReference>
<name>A0A8H7QBQ9_9FUNG</name>
<feature type="compositionally biased region" description="Basic residues" evidence="10">
    <location>
        <begin position="647"/>
        <end position="656"/>
    </location>
</feature>
<evidence type="ECO:0000256" key="7">
    <source>
        <dbReference type="ARBA" id="ARBA00023242"/>
    </source>
</evidence>
<dbReference type="InterPro" id="IPR014001">
    <property type="entry name" value="Helicase_ATP-bd"/>
</dbReference>
<keyword evidence="3 9" id="KW-0547">Nucleotide-binding</keyword>
<dbReference type="PROSITE" id="PS51194">
    <property type="entry name" value="HELICASE_CTER"/>
    <property type="match status" value="1"/>
</dbReference>
<dbReference type="PROSITE" id="PS51192">
    <property type="entry name" value="HELICASE_ATP_BIND_1"/>
    <property type="match status" value="1"/>
</dbReference>
<evidence type="ECO:0000256" key="5">
    <source>
        <dbReference type="ARBA" id="ARBA00022806"/>
    </source>
</evidence>
<evidence type="ECO:0000256" key="8">
    <source>
        <dbReference type="PROSITE-ProRule" id="PRU00552"/>
    </source>
</evidence>
<protein>
    <recommendedName>
        <fullName evidence="2">RNA helicase</fullName>
        <ecNumber evidence="2">3.6.4.13</ecNumber>
    </recommendedName>
</protein>
<keyword evidence="15" id="KW-1185">Reference proteome</keyword>
<evidence type="ECO:0000256" key="9">
    <source>
        <dbReference type="RuleBase" id="RU000492"/>
    </source>
</evidence>
<feature type="domain" description="Helicase C-terminal" evidence="12">
    <location>
        <begin position="470"/>
        <end position="632"/>
    </location>
</feature>